<comment type="caution">
    <text evidence="1">The sequence shown here is derived from an EMBL/GenBank/DDBJ whole genome shotgun (WGS) entry which is preliminary data.</text>
</comment>
<evidence type="ECO:0000313" key="2">
    <source>
        <dbReference type="Proteomes" id="UP000580250"/>
    </source>
</evidence>
<dbReference type="Proteomes" id="UP000580250">
    <property type="component" value="Unassembled WGS sequence"/>
</dbReference>
<dbReference type="AlphaFoldDB" id="A0A6V7W5A4"/>
<gene>
    <name evidence="1" type="ORF">MENT_LOCUS34576</name>
</gene>
<dbReference type="EMBL" id="CAJEWN010000429">
    <property type="protein sequence ID" value="CAD2182367.1"/>
    <property type="molecule type" value="Genomic_DNA"/>
</dbReference>
<reference evidence="1 2" key="1">
    <citation type="submission" date="2020-08" db="EMBL/GenBank/DDBJ databases">
        <authorList>
            <person name="Koutsovoulos G."/>
            <person name="Danchin GJ E."/>
        </authorList>
    </citation>
    <scope>NUCLEOTIDE SEQUENCE [LARGE SCALE GENOMIC DNA]</scope>
</reference>
<protein>
    <submittedName>
        <fullName evidence="1">Uncharacterized protein</fullName>
    </submittedName>
</protein>
<sequence length="89" mass="10540">MEYLNEKGKEDKYFVGSQSVGEECKEYSIPANLNKFIVSWVENVNIEFEEPDETKEAVFTVEEFISLYTLQHKLILNINTNEYAWEKKH</sequence>
<accession>A0A6V7W5A4</accession>
<name>A0A6V7W5A4_MELEN</name>
<proteinExistence type="predicted"/>
<evidence type="ECO:0000313" key="1">
    <source>
        <dbReference type="EMBL" id="CAD2182367.1"/>
    </source>
</evidence>
<organism evidence="1 2">
    <name type="scientific">Meloidogyne enterolobii</name>
    <name type="common">Root-knot nematode worm</name>
    <name type="synonym">Meloidogyne mayaguensis</name>
    <dbReference type="NCBI Taxonomy" id="390850"/>
    <lineage>
        <taxon>Eukaryota</taxon>
        <taxon>Metazoa</taxon>
        <taxon>Ecdysozoa</taxon>
        <taxon>Nematoda</taxon>
        <taxon>Chromadorea</taxon>
        <taxon>Rhabditida</taxon>
        <taxon>Tylenchina</taxon>
        <taxon>Tylenchomorpha</taxon>
        <taxon>Tylenchoidea</taxon>
        <taxon>Meloidogynidae</taxon>
        <taxon>Meloidogyninae</taxon>
        <taxon>Meloidogyne</taxon>
    </lineage>
</organism>